<dbReference type="GeneID" id="57395928"/>
<dbReference type="EMBL" id="AP022642">
    <property type="protein sequence ID" value="BCA26734.1"/>
    <property type="molecule type" value="Genomic_DNA"/>
</dbReference>
<dbReference type="RefSeq" id="WP_172432527.1">
    <property type="nucleotide sequence ID" value="NZ_AP022642.1"/>
</dbReference>
<gene>
    <name evidence="1" type="ORF">PtoMrB4_07110</name>
</gene>
<sequence length="235" mass="26261">MDKVDLTDLDPAVEPIAEKFHRAGRVAVGAIPVAGALALEMLNSVLEPPLSRRRNEILLQIGETLNGLIEKGLVTEVGLQQNEAFLSTVAEVCNISLRTHQEEKLSALRNAVINSALPTCPNDDYRQIFLNFVDISTVTHIRLLKLFDAPKEWFSLNSRPMPYRPTVSLSQVVAHAMPDLFHERDILETVWADLYQRGLVAVQQLEQVLSQESCLSKQTTDFGSKLINFLSKQIC</sequence>
<dbReference type="Proteomes" id="UP000501237">
    <property type="component" value="Chromosome"/>
</dbReference>
<dbReference type="KEGG" id="poj:PtoMrB4_07110"/>
<name>A0A679GL73_9GAMM</name>
<accession>A0A679GL73</accession>
<organism evidence="1 2">
    <name type="scientific">Metapseudomonas otitidis</name>
    <dbReference type="NCBI Taxonomy" id="319939"/>
    <lineage>
        <taxon>Bacteria</taxon>
        <taxon>Pseudomonadati</taxon>
        <taxon>Pseudomonadota</taxon>
        <taxon>Gammaproteobacteria</taxon>
        <taxon>Pseudomonadales</taxon>
        <taxon>Pseudomonadaceae</taxon>
        <taxon>Metapseudomonas</taxon>
    </lineage>
</organism>
<evidence type="ECO:0000313" key="2">
    <source>
        <dbReference type="Proteomes" id="UP000501237"/>
    </source>
</evidence>
<proteinExistence type="predicted"/>
<evidence type="ECO:0000313" key="1">
    <source>
        <dbReference type="EMBL" id="BCA26734.1"/>
    </source>
</evidence>
<dbReference type="AlphaFoldDB" id="A0A679GL73"/>
<reference evidence="1 2" key="1">
    <citation type="journal article" date="2020" name="Microbiol. Resour. Announc.">
        <title>Complete genome sequence of Pseudomonas otitidis strain MrB4, isolated from Lake Biwa in Japan.</title>
        <authorList>
            <person name="Miyazaki K."/>
            <person name="Hase E."/>
            <person name="Maruya T."/>
        </authorList>
    </citation>
    <scope>NUCLEOTIDE SEQUENCE [LARGE SCALE GENOMIC DNA]</scope>
    <source>
        <strain evidence="1 2">MrB4</strain>
    </source>
</reference>
<evidence type="ECO:0008006" key="3">
    <source>
        <dbReference type="Google" id="ProtNLM"/>
    </source>
</evidence>
<protein>
    <recommendedName>
        <fullName evidence="3">DUF4393 domain-containing protein</fullName>
    </recommendedName>
</protein>